<dbReference type="InterPro" id="IPR027417">
    <property type="entry name" value="P-loop_NTPase"/>
</dbReference>
<protein>
    <submittedName>
        <fullName evidence="4">ABC-F family ATP-binding cassette domain-containing protein</fullName>
    </submittedName>
</protein>
<feature type="compositionally biased region" description="Basic and acidic residues" evidence="2">
    <location>
        <begin position="90"/>
        <end position="103"/>
    </location>
</feature>
<accession>A0A8J6ND07</accession>
<dbReference type="Gene3D" id="3.40.50.300">
    <property type="entry name" value="P-loop containing nucleotide triphosphate hydrolases"/>
    <property type="match status" value="1"/>
</dbReference>
<gene>
    <name evidence="4" type="ORF">H8E41_00025</name>
</gene>
<sequence>LALARMIATPANLLIMDEPTNHLDMISQEILQDALKQYDGTIIIVSHNRYFLDQFVNKVLEIKDRKSNLYEGNISRYLEKLSELAAQEIIPEKDTSAEDKEQEQSTSRGKKQRQEQAKIRQVMSKRLKPYREVIQETEAQIEKLESRKTELEQILADPELYNDQDRFSEVSAEYSTVKQRLDRVMYKWEEAQEKVDLIEAEYPELL</sequence>
<feature type="region of interest" description="Disordered" evidence="2">
    <location>
        <begin position="89"/>
        <end position="118"/>
    </location>
</feature>
<evidence type="ECO:0000256" key="2">
    <source>
        <dbReference type="SAM" id="MobiDB-lite"/>
    </source>
</evidence>
<evidence type="ECO:0000313" key="5">
    <source>
        <dbReference type="Proteomes" id="UP000614424"/>
    </source>
</evidence>
<dbReference type="Pfam" id="PF16326">
    <property type="entry name" value="ABC_tran_CTD"/>
    <property type="match status" value="1"/>
</dbReference>
<keyword evidence="1" id="KW-0175">Coiled coil</keyword>
<feature type="coiled-coil region" evidence="1">
    <location>
        <begin position="127"/>
        <end position="154"/>
    </location>
</feature>
<dbReference type="GO" id="GO:0003677">
    <property type="term" value="F:DNA binding"/>
    <property type="evidence" value="ECO:0007669"/>
    <property type="project" value="InterPro"/>
</dbReference>
<dbReference type="PANTHER" id="PTHR42855">
    <property type="entry name" value="ABC TRANSPORTER ATP-BINDING SUBUNIT"/>
    <property type="match status" value="1"/>
</dbReference>
<evidence type="ECO:0000313" key="4">
    <source>
        <dbReference type="EMBL" id="MBC8316263.1"/>
    </source>
</evidence>
<dbReference type="AlphaFoldDB" id="A0A8J6ND07"/>
<dbReference type="InterPro" id="IPR032524">
    <property type="entry name" value="ABC_tran_C"/>
</dbReference>
<feature type="non-terminal residue" evidence="4">
    <location>
        <position position="1"/>
    </location>
</feature>
<proteinExistence type="predicted"/>
<dbReference type="GO" id="GO:0005524">
    <property type="term" value="F:ATP binding"/>
    <property type="evidence" value="ECO:0007669"/>
    <property type="project" value="UniProtKB-KW"/>
</dbReference>
<dbReference type="SUPFAM" id="SSF52540">
    <property type="entry name" value="P-loop containing nucleoside triphosphate hydrolases"/>
    <property type="match status" value="1"/>
</dbReference>
<keyword evidence="4" id="KW-0067">ATP-binding</keyword>
<evidence type="ECO:0000259" key="3">
    <source>
        <dbReference type="Pfam" id="PF16326"/>
    </source>
</evidence>
<organism evidence="4 5">
    <name type="scientific">Candidatus Desulfobia pelagia</name>
    <dbReference type="NCBI Taxonomy" id="2841692"/>
    <lineage>
        <taxon>Bacteria</taxon>
        <taxon>Pseudomonadati</taxon>
        <taxon>Thermodesulfobacteriota</taxon>
        <taxon>Desulfobulbia</taxon>
        <taxon>Desulfobulbales</taxon>
        <taxon>Desulfobulbaceae</taxon>
        <taxon>Candidatus Desulfobia</taxon>
    </lineage>
</organism>
<name>A0A8J6ND07_9BACT</name>
<evidence type="ECO:0000256" key="1">
    <source>
        <dbReference type="SAM" id="Coils"/>
    </source>
</evidence>
<dbReference type="PANTHER" id="PTHR42855:SF2">
    <property type="entry name" value="DRUG RESISTANCE ABC TRANSPORTER,ATP-BINDING PROTEIN"/>
    <property type="match status" value="1"/>
</dbReference>
<dbReference type="InterPro" id="IPR051309">
    <property type="entry name" value="ABCF_ATPase"/>
</dbReference>
<dbReference type="Gene3D" id="6.10.140.1980">
    <property type="match status" value="1"/>
</dbReference>
<keyword evidence="4" id="KW-0547">Nucleotide-binding</keyword>
<dbReference type="Proteomes" id="UP000614424">
    <property type="component" value="Unassembled WGS sequence"/>
</dbReference>
<feature type="domain" description="ABC transporter Uup C-terminal" evidence="3">
    <location>
        <begin position="134"/>
        <end position="191"/>
    </location>
</feature>
<dbReference type="EMBL" id="JACNJZ010000002">
    <property type="protein sequence ID" value="MBC8316263.1"/>
    <property type="molecule type" value="Genomic_DNA"/>
</dbReference>
<comment type="caution">
    <text evidence="4">The sequence shown here is derived from an EMBL/GenBank/DDBJ whole genome shotgun (WGS) entry which is preliminary data.</text>
</comment>
<reference evidence="4 5" key="1">
    <citation type="submission" date="2020-08" db="EMBL/GenBank/DDBJ databases">
        <title>Bridging the membrane lipid divide: bacteria of the FCB group superphylum have the potential to synthesize archaeal ether lipids.</title>
        <authorList>
            <person name="Villanueva L."/>
            <person name="Von Meijenfeldt F.A.B."/>
            <person name="Westbye A.B."/>
            <person name="Yadav S."/>
            <person name="Hopmans E.C."/>
            <person name="Dutilh B.E."/>
            <person name="Sinninghe Damste J.S."/>
        </authorList>
    </citation>
    <scope>NUCLEOTIDE SEQUENCE [LARGE SCALE GENOMIC DNA]</scope>
    <source>
        <strain evidence="4">NIOZ-UU47</strain>
    </source>
</reference>